<evidence type="ECO:0000313" key="1">
    <source>
        <dbReference type="EMBL" id="JAH83002.1"/>
    </source>
</evidence>
<dbReference type="AlphaFoldDB" id="A0A0E9VY45"/>
<reference evidence="1" key="2">
    <citation type="journal article" date="2015" name="Fish Shellfish Immunol.">
        <title>Early steps in the European eel (Anguilla anguilla)-Vibrio vulnificus interaction in the gills: Role of the RtxA13 toxin.</title>
        <authorList>
            <person name="Callol A."/>
            <person name="Pajuelo D."/>
            <person name="Ebbesson L."/>
            <person name="Teles M."/>
            <person name="MacKenzie S."/>
            <person name="Amaro C."/>
        </authorList>
    </citation>
    <scope>NUCLEOTIDE SEQUENCE</scope>
</reference>
<dbReference type="EMBL" id="GBXM01025575">
    <property type="protein sequence ID" value="JAH83002.1"/>
    <property type="molecule type" value="Transcribed_RNA"/>
</dbReference>
<organism evidence="1">
    <name type="scientific">Anguilla anguilla</name>
    <name type="common">European freshwater eel</name>
    <name type="synonym">Muraena anguilla</name>
    <dbReference type="NCBI Taxonomy" id="7936"/>
    <lineage>
        <taxon>Eukaryota</taxon>
        <taxon>Metazoa</taxon>
        <taxon>Chordata</taxon>
        <taxon>Craniata</taxon>
        <taxon>Vertebrata</taxon>
        <taxon>Euteleostomi</taxon>
        <taxon>Actinopterygii</taxon>
        <taxon>Neopterygii</taxon>
        <taxon>Teleostei</taxon>
        <taxon>Anguilliformes</taxon>
        <taxon>Anguillidae</taxon>
        <taxon>Anguilla</taxon>
    </lineage>
</organism>
<reference evidence="1" key="1">
    <citation type="submission" date="2014-11" db="EMBL/GenBank/DDBJ databases">
        <authorList>
            <person name="Amaro Gonzalez C."/>
        </authorList>
    </citation>
    <scope>NUCLEOTIDE SEQUENCE</scope>
</reference>
<proteinExistence type="predicted"/>
<name>A0A0E9VY45_ANGAN</name>
<accession>A0A0E9VY45</accession>
<sequence length="24" mass="2695">MTDTEYDVLLTQSLNTSALKHVQS</sequence>
<protein>
    <submittedName>
        <fullName evidence="1">Uncharacterized protein</fullName>
    </submittedName>
</protein>